<dbReference type="UniPathway" id="UPA00973"/>
<evidence type="ECO:0000313" key="9">
    <source>
        <dbReference type="EMBL" id="QCU90187.1"/>
    </source>
</evidence>
<comment type="similarity">
    <text evidence="7">Belongs to the transferase hexapeptide repeat family. LpxD subfamily.</text>
</comment>
<dbReference type="GO" id="GO:0103118">
    <property type="term" value="F:UDP-3-O-[(3R)-3-hydroxyacyl]-glucosamine N-acyltransferase activity"/>
    <property type="evidence" value="ECO:0007669"/>
    <property type="project" value="UniProtKB-EC"/>
</dbReference>
<evidence type="ECO:0000256" key="6">
    <source>
        <dbReference type="ARBA" id="ARBA00023315"/>
    </source>
</evidence>
<keyword evidence="4 7" id="KW-0677">Repeat</keyword>
<dbReference type="EMBL" id="CP040602">
    <property type="protein sequence ID" value="QCU90187.1"/>
    <property type="molecule type" value="Genomic_DNA"/>
</dbReference>
<evidence type="ECO:0000313" key="10">
    <source>
        <dbReference type="Proteomes" id="UP000304864"/>
    </source>
</evidence>
<dbReference type="InterPro" id="IPR001451">
    <property type="entry name" value="Hexapep"/>
</dbReference>
<organism evidence="9 10">
    <name type="scientific">Thiomicrorhabdus sediminis</name>
    <dbReference type="NCBI Taxonomy" id="2580412"/>
    <lineage>
        <taxon>Bacteria</taxon>
        <taxon>Pseudomonadati</taxon>
        <taxon>Pseudomonadota</taxon>
        <taxon>Gammaproteobacteria</taxon>
        <taxon>Thiotrichales</taxon>
        <taxon>Piscirickettsiaceae</taxon>
        <taxon>Thiomicrorhabdus</taxon>
    </lineage>
</organism>
<dbReference type="RefSeq" id="WP_138564862.1">
    <property type="nucleotide sequence ID" value="NZ_CP040602.1"/>
</dbReference>
<evidence type="ECO:0000256" key="7">
    <source>
        <dbReference type="HAMAP-Rule" id="MF_00523"/>
    </source>
</evidence>
<evidence type="ECO:0000256" key="5">
    <source>
        <dbReference type="ARBA" id="ARBA00023098"/>
    </source>
</evidence>
<protein>
    <recommendedName>
        <fullName evidence="7">UDP-3-O-acylglucosamine N-acyltransferase</fullName>
        <ecNumber evidence="7">2.3.1.191</ecNumber>
    </recommendedName>
</protein>
<keyword evidence="6 7" id="KW-0012">Acyltransferase</keyword>
<dbReference type="GO" id="GO:0009245">
    <property type="term" value="P:lipid A biosynthetic process"/>
    <property type="evidence" value="ECO:0007669"/>
    <property type="project" value="UniProtKB-UniRule"/>
</dbReference>
<dbReference type="NCBIfam" id="NF002060">
    <property type="entry name" value="PRK00892.1"/>
    <property type="match status" value="1"/>
</dbReference>
<keyword evidence="2 7" id="KW-0441">Lipid A biosynthesis</keyword>
<dbReference type="InterPro" id="IPR020573">
    <property type="entry name" value="UDP_GlcNAc_AcTrfase_non-rep"/>
</dbReference>
<name>A0A4P9K7G0_9GAMM</name>
<dbReference type="Gene3D" id="3.40.1390.10">
    <property type="entry name" value="MurE/MurF, N-terminal domain"/>
    <property type="match status" value="1"/>
</dbReference>
<reference evidence="9 10" key="1">
    <citation type="submission" date="2019-05" db="EMBL/GenBank/DDBJ databases">
        <title>Thiomicrorhabdus sediminis sp. nov, a novel sulfur-oxidizing bacterium isolated from coastal sediment.</title>
        <authorList>
            <person name="Liu X."/>
        </authorList>
    </citation>
    <scope>NUCLEOTIDE SEQUENCE [LARGE SCALE GENOMIC DNA]</scope>
    <source>
        <strain evidence="9 10">G1</strain>
    </source>
</reference>
<evidence type="ECO:0000256" key="1">
    <source>
        <dbReference type="ARBA" id="ARBA00022516"/>
    </source>
</evidence>
<gene>
    <name evidence="7 9" type="primary">lpxD</name>
    <name evidence="9" type="ORF">FE785_05865</name>
</gene>
<keyword evidence="1 7" id="KW-0444">Lipid biosynthesis</keyword>
<dbReference type="PANTHER" id="PTHR43378">
    <property type="entry name" value="UDP-3-O-ACYLGLUCOSAMINE N-ACYLTRANSFERASE"/>
    <property type="match status" value="1"/>
</dbReference>
<dbReference type="SUPFAM" id="SSF51161">
    <property type="entry name" value="Trimeric LpxA-like enzymes"/>
    <property type="match status" value="1"/>
</dbReference>
<dbReference type="EC" id="2.3.1.191" evidence="7"/>
<dbReference type="CDD" id="cd03352">
    <property type="entry name" value="LbH_LpxD"/>
    <property type="match status" value="1"/>
</dbReference>
<dbReference type="NCBIfam" id="TIGR01853">
    <property type="entry name" value="lipid_A_lpxD"/>
    <property type="match status" value="1"/>
</dbReference>
<dbReference type="Proteomes" id="UP000304864">
    <property type="component" value="Chromosome"/>
</dbReference>
<dbReference type="Pfam" id="PF00132">
    <property type="entry name" value="Hexapep"/>
    <property type="match status" value="2"/>
</dbReference>
<evidence type="ECO:0000256" key="4">
    <source>
        <dbReference type="ARBA" id="ARBA00022737"/>
    </source>
</evidence>
<comment type="catalytic activity">
    <reaction evidence="7">
        <text>a UDP-3-O-[(3R)-3-hydroxyacyl]-alpha-D-glucosamine + a (3R)-hydroxyacyl-[ACP] = a UDP-2-N,3-O-bis[(3R)-3-hydroxyacyl]-alpha-D-glucosamine + holo-[ACP] + H(+)</text>
        <dbReference type="Rhea" id="RHEA:53836"/>
        <dbReference type="Rhea" id="RHEA-COMP:9685"/>
        <dbReference type="Rhea" id="RHEA-COMP:9945"/>
        <dbReference type="ChEBI" id="CHEBI:15378"/>
        <dbReference type="ChEBI" id="CHEBI:64479"/>
        <dbReference type="ChEBI" id="CHEBI:78827"/>
        <dbReference type="ChEBI" id="CHEBI:137740"/>
        <dbReference type="ChEBI" id="CHEBI:137748"/>
        <dbReference type="EC" id="2.3.1.191"/>
    </reaction>
</comment>
<dbReference type="HAMAP" id="MF_00523">
    <property type="entry name" value="LpxD"/>
    <property type="match status" value="1"/>
</dbReference>
<evidence type="ECO:0000256" key="2">
    <source>
        <dbReference type="ARBA" id="ARBA00022556"/>
    </source>
</evidence>
<accession>A0A4P9K7G0</accession>
<dbReference type="InterPro" id="IPR007691">
    <property type="entry name" value="LpxD"/>
</dbReference>
<comment type="function">
    <text evidence="7">Catalyzes the N-acylation of UDP-3-O-acylglucosamine using 3-hydroxyacyl-ACP as the acyl donor. Is involved in the biosynthesis of lipid A, a phosphorylated glycolipid that anchors the lipopolysaccharide to the outer membrane of the cell.</text>
</comment>
<feature type="active site" description="Proton acceptor" evidence="7">
    <location>
        <position position="240"/>
    </location>
</feature>
<evidence type="ECO:0000259" key="8">
    <source>
        <dbReference type="Pfam" id="PF04613"/>
    </source>
</evidence>
<dbReference type="AlphaFoldDB" id="A0A4P9K7G0"/>
<dbReference type="GO" id="GO:0016020">
    <property type="term" value="C:membrane"/>
    <property type="evidence" value="ECO:0007669"/>
    <property type="project" value="GOC"/>
</dbReference>
<feature type="domain" description="UDP-3-O-[3-hydroxymyristoyl] glucosamine N-acyltransferase non-repeat region" evidence="8">
    <location>
        <begin position="25"/>
        <end position="89"/>
    </location>
</feature>
<comment type="subunit">
    <text evidence="7">Homotrimer.</text>
</comment>
<comment type="pathway">
    <text evidence="7">Bacterial outer membrane biogenesis; LPS lipid A biosynthesis.</text>
</comment>
<dbReference type="KEGG" id="thig:FE785_05865"/>
<dbReference type="PANTHER" id="PTHR43378:SF2">
    <property type="entry name" value="UDP-3-O-ACYLGLUCOSAMINE N-ACYLTRANSFERASE 1, MITOCHONDRIAL-RELATED"/>
    <property type="match status" value="1"/>
</dbReference>
<keyword evidence="3 7" id="KW-0808">Transferase</keyword>
<dbReference type="Gene3D" id="1.20.5.170">
    <property type="match status" value="1"/>
</dbReference>
<keyword evidence="10" id="KW-1185">Reference proteome</keyword>
<dbReference type="Pfam" id="PF04613">
    <property type="entry name" value="LpxD"/>
    <property type="match status" value="1"/>
</dbReference>
<keyword evidence="5 7" id="KW-0443">Lipid metabolism</keyword>
<proteinExistence type="inferred from homology"/>
<sequence>MQLASILEQLAQNAISYELVGSSEVEVEQVAPLDKAVSGQITFLSDKKYQTFLKDSKASAVIVNQANDEFVGTQIVVANPYYVYALVAQILNPLKKAKAGIHQSAVIAHSAKLAETCEISANAVIGENVTIGEGCFIGPNCVLEDNVSIGNNCILRANVTINNDCQLGDSVILEAGCVIGGDGFGWANNQGEWVKIPQIGRVVIGSNVSIGNNTTVDRGAIDDTVIEDNCIIDNMVHIAHNVVIGSGSAIAALTGFAGSSSLGKNCTVAGQVGFAGHIHIADNCHFLAKSGVTNDIKSAGAYAGFPAMDAKEWQKNTVRLRQIDKISKQIKVLQKQLESLSD</sequence>
<dbReference type="OrthoDB" id="9784739at2"/>
<dbReference type="GO" id="GO:0016410">
    <property type="term" value="F:N-acyltransferase activity"/>
    <property type="evidence" value="ECO:0007669"/>
    <property type="project" value="InterPro"/>
</dbReference>
<dbReference type="Gene3D" id="2.160.10.10">
    <property type="entry name" value="Hexapeptide repeat proteins"/>
    <property type="match status" value="1"/>
</dbReference>
<evidence type="ECO:0000256" key="3">
    <source>
        <dbReference type="ARBA" id="ARBA00022679"/>
    </source>
</evidence>
<dbReference type="InterPro" id="IPR011004">
    <property type="entry name" value="Trimer_LpxA-like_sf"/>
</dbReference>